<organism evidence="1 2">
    <name type="scientific">Thermogutta terrifontis</name>
    <dbReference type="NCBI Taxonomy" id="1331910"/>
    <lineage>
        <taxon>Bacteria</taxon>
        <taxon>Pseudomonadati</taxon>
        <taxon>Planctomycetota</taxon>
        <taxon>Planctomycetia</taxon>
        <taxon>Pirellulales</taxon>
        <taxon>Thermoguttaceae</taxon>
        <taxon>Thermogutta</taxon>
    </lineage>
</organism>
<accession>A0A286RFT8</accession>
<evidence type="ECO:0000313" key="1">
    <source>
        <dbReference type="EMBL" id="ASV74824.1"/>
    </source>
</evidence>
<proteinExistence type="predicted"/>
<dbReference type="Proteomes" id="UP000215086">
    <property type="component" value="Chromosome"/>
</dbReference>
<dbReference type="AlphaFoldDB" id="A0A286RFT8"/>
<dbReference type="RefSeq" id="WP_157731954.1">
    <property type="nucleotide sequence ID" value="NZ_CP018477.1"/>
</dbReference>
<dbReference type="KEGG" id="ttf:THTE_2222"/>
<reference evidence="1 2" key="1">
    <citation type="journal article" name="Front. Microbiol.">
        <title>Sugar Metabolism of the First Thermophilic Planctomycete Thermogutta terrifontis: Comparative Genomic and Transcriptomic Approaches.</title>
        <authorList>
            <person name="Elcheninov A.G."/>
            <person name="Menzel P."/>
            <person name="Gudbergsdottir S.R."/>
            <person name="Slesarev A.I."/>
            <person name="Kadnikov V.V."/>
            <person name="Krogh A."/>
            <person name="Bonch-Osmolovskaya E.A."/>
            <person name="Peng X."/>
            <person name="Kublanov I.V."/>
        </authorList>
    </citation>
    <scope>NUCLEOTIDE SEQUENCE [LARGE SCALE GENOMIC DNA]</scope>
    <source>
        <strain evidence="1 2">R1</strain>
    </source>
</reference>
<evidence type="ECO:0000313" key="2">
    <source>
        <dbReference type="Proteomes" id="UP000215086"/>
    </source>
</evidence>
<dbReference type="EMBL" id="CP018477">
    <property type="protein sequence ID" value="ASV74824.1"/>
    <property type="molecule type" value="Genomic_DNA"/>
</dbReference>
<gene>
    <name evidence="1" type="ORF">THTE_2222</name>
</gene>
<sequence>MATFCVIHSPGINLSPPLWELGVRCVIQSTWEMEILALWLAWHLRRLDEPPSEWLQGLWDRLPWPQWSGKEPVSR</sequence>
<protein>
    <submittedName>
        <fullName evidence="1">Uncharacterized protein</fullName>
    </submittedName>
</protein>
<name>A0A286RFT8_9BACT</name>
<keyword evidence="2" id="KW-1185">Reference proteome</keyword>